<name>A0A0N4XQN9_NIPBR</name>
<evidence type="ECO:0000313" key="2">
    <source>
        <dbReference type="Proteomes" id="UP000271162"/>
    </source>
</evidence>
<proteinExistence type="predicted"/>
<dbReference type="Gene3D" id="3.40.33.10">
    <property type="entry name" value="CAP"/>
    <property type="match status" value="1"/>
</dbReference>
<sequence length="100" mass="11212">MCLERREKGTRSLNSCTYKLSKSYSLHQTVCYVERIRLGILGGDINFTCLDSSQEAARKEVLDRFNKIRTRVAKGLAQSKNGAIPAAGNMYKLVGCTFFI</sequence>
<organism evidence="3">
    <name type="scientific">Nippostrongylus brasiliensis</name>
    <name type="common">Rat hookworm</name>
    <dbReference type="NCBI Taxonomy" id="27835"/>
    <lineage>
        <taxon>Eukaryota</taxon>
        <taxon>Metazoa</taxon>
        <taxon>Ecdysozoa</taxon>
        <taxon>Nematoda</taxon>
        <taxon>Chromadorea</taxon>
        <taxon>Rhabditida</taxon>
        <taxon>Rhabditina</taxon>
        <taxon>Rhabditomorpha</taxon>
        <taxon>Strongyloidea</taxon>
        <taxon>Heligmosomidae</taxon>
        <taxon>Nippostrongylus</taxon>
    </lineage>
</organism>
<evidence type="ECO:0000313" key="3">
    <source>
        <dbReference type="WBParaSite" id="NBR_0000484101-mRNA-1"/>
    </source>
</evidence>
<evidence type="ECO:0000313" key="1">
    <source>
        <dbReference type="EMBL" id="VDL68431.1"/>
    </source>
</evidence>
<accession>A0A0N4XQN9</accession>
<dbReference type="WBParaSite" id="NBR_0000484101-mRNA-1">
    <property type="protein sequence ID" value="NBR_0000484101-mRNA-1"/>
    <property type="gene ID" value="NBR_0000484101"/>
</dbReference>
<dbReference type="EMBL" id="UYSL01009961">
    <property type="protein sequence ID" value="VDL68431.1"/>
    <property type="molecule type" value="Genomic_DNA"/>
</dbReference>
<reference evidence="3" key="1">
    <citation type="submission" date="2017-02" db="UniProtKB">
        <authorList>
            <consortium name="WormBaseParasite"/>
        </authorList>
    </citation>
    <scope>IDENTIFICATION</scope>
</reference>
<dbReference type="InterPro" id="IPR035940">
    <property type="entry name" value="CAP_sf"/>
</dbReference>
<gene>
    <name evidence="1" type="ORF">NBR_LOCUS4842</name>
</gene>
<reference evidence="1 2" key="2">
    <citation type="submission" date="2018-11" db="EMBL/GenBank/DDBJ databases">
        <authorList>
            <consortium name="Pathogen Informatics"/>
        </authorList>
    </citation>
    <scope>NUCLEOTIDE SEQUENCE [LARGE SCALE GENOMIC DNA]</scope>
</reference>
<dbReference type="Proteomes" id="UP000271162">
    <property type="component" value="Unassembled WGS sequence"/>
</dbReference>
<dbReference type="SUPFAM" id="SSF55797">
    <property type="entry name" value="PR-1-like"/>
    <property type="match status" value="1"/>
</dbReference>
<dbReference type="AlphaFoldDB" id="A0A0N4XQN9"/>
<protein>
    <submittedName>
        <fullName evidence="3">Transposase</fullName>
    </submittedName>
</protein>
<keyword evidence="2" id="KW-1185">Reference proteome</keyword>